<dbReference type="PANTHER" id="PTHR12298:SF4">
    <property type="entry name" value="PROGRAMMED CELL DEATH PROTEIN 2"/>
    <property type="match status" value="1"/>
</dbReference>
<gene>
    <name evidence="2" type="ORF">SO802_027381</name>
</gene>
<protein>
    <recommendedName>
        <fullName evidence="1">Programmed cell death protein 2 C-terminal domain-containing protein</fullName>
    </recommendedName>
</protein>
<dbReference type="Pfam" id="PF04194">
    <property type="entry name" value="PDCD2_C"/>
    <property type="match status" value="1"/>
</dbReference>
<dbReference type="GO" id="GO:0003676">
    <property type="term" value="F:nucleic acid binding"/>
    <property type="evidence" value="ECO:0007669"/>
    <property type="project" value="InterPro"/>
</dbReference>
<sequence>MPMISSSNSAISPYKNKWRAMHWCSGHKIDCQRMRVSSQSSDCPNKNRTTSANLHKRSVNKTLWPEYEMIIENEIEPSTEMSEDKACTSSLVSKEKVDDTMNSLMDSFEGDDDRKSWASFQERLGKAPEQVLRYCRNGGAKPLWPMSSGQPSNADIPKCNYCGGPLCFEFQILPQLLYYFSVNNEVDSLDWATIVALSLKKVILESDAQVVVKSLTEESIAPSSIIMVIEGAKLSLRGFDSWEVNHICRNENSAAHIMAQNARFVSDITVWVEDTPLVIEKQILHDVSLLNDFIT</sequence>
<dbReference type="EMBL" id="JAZDWU010000009">
    <property type="protein sequence ID" value="KAK9992396.1"/>
    <property type="molecule type" value="Genomic_DNA"/>
</dbReference>
<evidence type="ECO:0000313" key="2">
    <source>
        <dbReference type="EMBL" id="KAK9992396.1"/>
    </source>
</evidence>
<dbReference type="GO" id="GO:0005737">
    <property type="term" value="C:cytoplasm"/>
    <property type="evidence" value="ECO:0007669"/>
    <property type="project" value="InterPro"/>
</dbReference>
<dbReference type="InterPro" id="IPR036397">
    <property type="entry name" value="RNaseH_sf"/>
</dbReference>
<feature type="domain" description="Programmed cell death protein 2 C-terminal" evidence="1">
    <location>
        <begin position="115"/>
        <end position="211"/>
    </location>
</feature>
<dbReference type="PANTHER" id="PTHR12298">
    <property type="entry name" value="PCDC2 PROGRAMMED CELL DEATH PROTEIN 2 -RELATED"/>
    <property type="match status" value="1"/>
</dbReference>
<reference evidence="2 3" key="1">
    <citation type="submission" date="2024-01" db="EMBL/GenBank/DDBJ databases">
        <title>A telomere-to-telomere, gap-free genome of sweet tea (Lithocarpus litseifolius).</title>
        <authorList>
            <person name="Zhou J."/>
        </authorList>
    </citation>
    <scope>NUCLEOTIDE SEQUENCE [LARGE SCALE GENOMIC DNA]</scope>
    <source>
        <strain evidence="2">Zhou-2022a</strain>
        <tissue evidence="2">Leaf</tissue>
    </source>
</reference>
<comment type="caution">
    <text evidence="2">The sequence shown here is derived from an EMBL/GenBank/DDBJ whole genome shotgun (WGS) entry which is preliminary data.</text>
</comment>
<evidence type="ECO:0000259" key="1">
    <source>
        <dbReference type="Pfam" id="PF04194"/>
    </source>
</evidence>
<dbReference type="Gene3D" id="3.30.420.10">
    <property type="entry name" value="Ribonuclease H-like superfamily/Ribonuclease H"/>
    <property type="match status" value="1"/>
</dbReference>
<evidence type="ECO:0000313" key="3">
    <source>
        <dbReference type="Proteomes" id="UP001459277"/>
    </source>
</evidence>
<proteinExistence type="predicted"/>
<dbReference type="GO" id="GO:0004523">
    <property type="term" value="F:RNA-DNA hybrid ribonuclease activity"/>
    <property type="evidence" value="ECO:0007669"/>
    <property type="project" value="InterPro"/>
</dbReference>
<dbReference type="InterPro" id="IPR007320">
    <property type="entry name" value="PDCD2_C"/>
</dbReference>
<organism evidence="2 3">
    <name type="scientific">Lithocarpus litseifolius</name>
    <dbReference type="NCBI Taxonomy" id="425828"/>
    <lineage>
        <taxon>Eukaryota</taxon>
        <taxon>Viridiplantae</taxon>
        <taxon>Streptophyta</taxon>
        <taxon>Embryophyta</taxon>
        <taxon>Tracheophyta</taxon>
        <taxon>Spermatophyta</taxon>
        <taxon>Magnoliopsida</taxon>
        <taxon>eudicotyledons</taxon>
        <taxon>Gunneridae</taxon>
        <taxon>Pentapetalae</taxon>
        <taxon>rosids</taxon>
        <taxon>fabids</taxon>
        <taxon>Fagales</taxon>
        <taxon>Fagaceae</taxon>
        <taxon>Lithocarpus</taxon>
    </lineage>
</organism>
<dbReference type="CDD" id="cd06222">
    <property type="entry name" value="RNase_H_like"/>
    <property type="match status" value="1"/>
</dbReference>
<keyword evidence="3" id="KW-1185">Reference proteome</keyword>
<accession>A0AAW2C441</accession>
<dbReference type="InterPro" id="IPR044730">
    <property type="entry name" value="RNase_H-like_dom_plant"/>
</dbReference>
<dbReference type="AlphaFoldDB" id="A0AAW2C441"/>
<name>A0AAW2C441_9ROSI</name>
<dbReference type="Proteomes" id="UP001459277">
    <property type="component" value="Unassembled WGS sequence"/>
</dbReference>